<reference evidence="2" key="1">
    <citation type="journal article" date="2015" name="PeerJ">
        <title>First genomic representation of candidate bacterial phylum KSB3 points to enhanced environmental sensing as a trigger of wastewater bulking.</title>
        <authorList>
            <person name="Sekiguchi Y."/>
            <person name="Ohashi A."/>
            <person name="Parks D.H."/>
            <person name="Yamauchi T."/>
            <person name="Tyson G.W."/>
            <person name="Hugenholtz P."/>
        </authorList>
    </citation>
    <scope>NUCLEOTIDE SEQUENCE [LARGE SCALE GENOMIC DNA]</scope>
</reference>
<dbReference type="CDD" id="cd09910">
    <property type="entry name" value="NGN-insert_like"/>
    <property type="match status" value="1"/>
</dbReference>
<dbReference type="HOGENOM" id="CLU_130936_3_1_0"/>
<feature type="transmembrane region" description="Helical" evidence="1">
    <location>
        <begin position="7"/>
        <end position="30"/>
    </location>
</feature>
<gene>
    <name evidence="2" type="ORF">U14_00085</name>
</gene>
<accession>A0A0S6VPC3</accession>
<keyword evidence="1" id="KW-0812">Transmembrane</keyword>
<keyword evidence="1" id="KW-1133">Transmembrane helix</keyword>
<dbReference type="STRING" id="1499966.U14_00085"/>
<dbReference type="SUPFAM" id="SSF82004">
    <property type="entry name" value="N-utilization substance G protein NusG, insert domain"/>
    <property type="match status" value="1"/>
</dbReference>
<sequence>MKRLKDILTIGDIILIGALCVFSFASIPLFRVLTPPGTTVRIETDGKLFATAALSKNQTFAVPGPLGTTIVEIHDGHVHVAESPCSNKLCVKTGRIHLTGQLIACLPNKVVVRIVGNDDAPYDALTQ</sequence>
<dbReference type="EMBL" id="DF820455">
    <property type="protein sequence ID" value="GAK48874.1"/>
    <property type="molecule type" value="Genomic_DNA"/>
</dbReference>
<dbReference type="Pfam" id="PF07009">
    <property type="entry name" value="NusG_II"/>
    <property type="match status" value="1"/>
</dbReference>
<proteinExistence type="predicted"/>
<evidence type="ECO:0000256" key="1">
    <source>
        <dbReference type="SAM" id="Phobius"/>
    </source>
</evidence>
<evidence type="ECO:0000313" key="3">
    <source>
        <dbReference type="Proteomes" id="UP000030700"/>
    </source>
</evidence>
<organism evidence="2">
    <name type="scientific">Candidatus Moduliflexus flocculans</name>
    <dbReference type="NCBI Taxonomy" id="1499966"/>
    <lineage>
        <taxon>Bacteria</taxon>
        <taxon>Candidatus Moduliflexota</taxon>
        <taxon>Candidatus Moduliflexia</taxon>
        <taxon>Candidatus Moduliflexales</taxon>
        <taxon>Candidatus Moduliflexaceae</taxon>
    </lineage>
</organism>
<evidence type="ECO:0000313" key="2">
    <source>
        <dbReference type="EMBL" id="GAK48874.1"/>
    </source>
</evidence>
<dbReference type="AlphaFoldDB" id="A0A0S6VPC3"/>
<dbReference type="Proteomes" id="UP000030700">
    <property type="component" value="Unassembled WGS sequence"/>
</dbReference>
<dbReference type="InterPro" id="IPR038690">
    <property type="entry name" value="NusG_2_sf"/>
</dbReference>
<dbReference type="Gene3D" id="2.60.320.10">
    <property type="entry name" value="N-utilization substance G protein NusG, insert domain"/>
    <property type="match status" value="1"/>
</dbReference>
<keyword evidence="3" id="KW-1185">Reference proteome</keyword>
<name>A0A0S6VPC3_9BACT</name>
<keyword evidence="1" id="KW-0472">Membrane</keyword>
<protein>
    <submittedName>
        <fullName evidence="2">Uncharacterized protein</fullName>
    </submittedName>
</protein>